<dbReference type="AlphaFoldDB" id="A0A6M4H3H1"/>
<accession>A0A6M4H3H1</accession>
<sequence>MPAPSVTPPPTVLTFAASDPTSGAGLQADILALASMGCHPLSVVTAITVQDTAGVESFLAIDPDWVADQARCILEDMPVAAFKMGMLGSTEIVTVIAEVVSDYPDIPLVLDPVFASGRGDEFAGEDMIIATRELLVPQSTIVTPNILELRRLAEDDEGDADLAECAQHLLDSGCEYVLVTGTHDSTPEVVNTLYHRGGVLRSDTWQRLPGSFHGSGCTLASALAANLARGLEIGDAVYEAQDYTWQSLAQGYRLGMGQHIPDRLFWARDAAGEGDDK</sequence>
<dbReference type="GO" id="GO:0008902">
    <property type="term" value="F:hydroxymethylpyrimidine kinase activity"/>
    <property type="evidence" value="ECO:0007669"/>
    <property type="project" value="UniProtKB-EC"/>
</dbReference>
<dbReference type="Gene3D" id="3.40.1190.20">
    <property type="match status" value="1"/>
</dbReference>
<dbReference type="GO" id="GO:0009228">
    <property type="term" value="P:thiamine biosynthetic process"/>
    <property type="evidence" value="ECO:0007669"/>
    <property type="project" value="InterPro"/>
</dbReference>
<keyword evidence="4" id="KW-0808">Transferase</keyword>
<dbReference type="RefSeq" id="WP_171159628.1">
    <property type="nucleotide sequence ID" value="NZ_CP053073.1"/>
</dbReference>
<feature type="domain" description="Pyridoxamine kinase/Phosphomethylpyrimidine kinase" evidence="3">
    <location>
        <begin position="19"/>
        <end position="258"/>
    </location>
</feature>
<dbReference type="GO" id="GO:0009229">
    <property type="term" value="P:thiamine diphosphate biosynthetic process"/>
    <property type="evidence" value="ECO:0007669"/>
    <property type="project" value="UniProtKB-UniPathway"/>
</dbReference>
<dbReference type="KEGG" id="upl:DSM104440_00035"/>
<gene>
    <name evidence="4" type="primary">thiD</name>
    <name evidence="4" type="ORF">DSM104440_00035</name>
</gene>
<dbReference type="CDD" id="cd01169">
    <property type="entry name" value="HMPP_kinase"/>
    <property type="match status" value="1"/>
</dbReference>
<dbReference type="FunCoup" id="A0A6M4H3H1">
    <property type="interactions" value="506"/>
</dbReference>
<keyword evidence="5" id="KW-1185">Reference proteome</keyword>
<dbReference type="EC" id="2.7.1.49" evidence="2"/>
<protein>
    <recommendedName>
        <fullName evidence="2">hydroxymethylpyrimidine kinase</fullName>
        <ecNumber evidence="2">2.7.1.49</ecNumber>
    </recommendedName>
</protein>
<dbReference type="UniPathway" id="UPA00060">
    <property type="reaction ID" value="UER00138"/>
</dbReference>
<dbReference type="EMBL" id="CP053073">
    <property type="protein sequence ID" value="QJR13253.1"/>
    <property type="molecule type" value="Genomic_DNA"/>
</dbReference>
<dbReference type="PANTHER" id="PTHR20858:SF17">
    <property type="entry name" value="HYDROXYMETHYLPYRIMIDINE_PHOSPHOMETHYLPYRIMIDINE KINASE THI20-RELATED"/>
    <property type="match status" value="1"/>
</dbReference>
<evidence type="ECO:0000313" key="4">
    <source>
        <dbReference type="EMBL" id="QJR13253.1"/>
    </source>
</evidence>
<evidence type="ECO:0000256" key="1">
    <source>
        <dbReference type="ARBA" id="ARBA00004948"/>
    </source>
</evidence>
<dbReference type="InParanoid" id="A0A6M4H3H1"/>
<dbReference type="GO" id="GO:0005829">
    <property type="term" value="C:cytosol"/>
    <property type="evidence" value="ECO:0007669"/>
    <property type="project" value="TreeGrafter"/>
</dbReference>
<proteinExistence type="predicted"/>
<comment type="pathway">
    <text evidence="1">Cofactor biosynthesis; thiamine diphosphate biosynthesis.</text>
</comment>
<dbReference type="Proteomes" id="UP000503096">
    <property type="component" value="Chromosome"/>
</dbReference>
<name>A0A6M4H3H1_9PROT</name>
<dbReference type="InterPro" id="IPR004399">
    <property type="entry name" value="HMP/HMP-P_kinase_dom"/>
</dbReference>
<evidence type="ECO:0000259" key="3">
    <source>
        <dbReference type="Pfam" id="PF08543"/>
    </source>
</evidence>
<evidence type="ECO:0000313" key="5">
    <source>
        <dbReference type="Proteomes" id="UP000503096"/>
    </source>
</evidence>
<dbReference type="PANTHER" id="PTHR20858">
    <property type="entry name" value="PHOSPHOMETHYLPYRIMIDINE KINASE"/>
    <property type="match status" value="1"/>
</dbReference>
<dbReference type="InterPro" id="IPR013749">
    <property type="entry name" value="PM/HMP-P_kinase-1"/>
</dbReference>
<dbReference type="Pfam" id="PF08543">
    <property type="entry name" value="Phos_pyr_kin"/>
    <property type="match status" value="1"/>
</dbReference>
<dbReference type="GO" id="GO:0008972">
    <property type="term" value="F:phosphomethylpyrimidine kinase activity"/>
    <property type="evidence" value="ECO:0007669"/>
    <property type="project" value="InterPro"/>
</dbReference>
<evidence type="ECO:0000256" key="2">
    <source>
        <dbReference type="ARBA" id="ARBA00012135"/>
    </source>
</evidence>
<dbReference type="InterPro" id="IPR029056">
    <property type="entry name" value="Ribokinase-like"/>
</dbReference>
<keyword evidence="4" id="KW-0418">Kinase</keyword>
<organism evidence="4 5">
    <name type="scientific">Usitatibacter palustris</name>
    <dbReference type="NCBI Taxonomy" id="2732487"/>
    <lineage>
        <taxon>Bacteria</taxon>
        <taxon>Pseudomonadati</taxon>
        <taxon>Pseudomonadota</taxon>
        <taxon>Betaproteobacteria</taxon>
        <taxon>Nitrosomonadales</taxon>
        <taxon>Usitatibacteraceae</taxon>
        <taxon>Usitatibacter</taxon>
    </lineage>
</organism>
<reference evidence="4 5" key="1">
    <citation type="submission" date="2020-04" db="EMBL/GenBank/DDBJ databases">
        <title>Usitatibacter rugosus gen. nov., sp. nov. and Usitatibacter palustris sp. nov., novel members of Usitatibacteraceae fam. nov. within the order Nitrosomonadales isolated from soil.</title>
        <authorList>
            <person name="Huber K.J."/>
            <person name="Neumann-Schaal M."/>
            <person name="Geppert A."/>
            <person name="Luckner M."/>
            <person name="Wanner G."/>
            <person name="Overmann J."/>
        </authorList>
    </citation>
    <scope>NUCLEOTIDE SEQUENCE [LARGE SCALE GENOMIC DNA]</scope>
    <source>
        <strain evidence="4 5">Swamp67</strain>
    </source>
</reference>
<dbReference type="SUPFAM" id="SSF53613">
    <property type="entry name" value="Ribokinase-like"/>
    <property type="match status" value="1"/>
</dbReference>